<feature type="transmembrane region" description="Helical" evidence="1">
    <location>
        <begin position="468"/>
        <end position="493"/>
    </location>
</feature>
<proteinExistence type="predicted"/>
<feature type="transmembrane region" description="Helical" evidence="1">
    <location>
        <begin position="21"/>
        <end position="39"/>
    </location>
</feature>
<dbReference type="PANTHER" id="PTHR32063:SF24">
    <property type="entry name" value="CATION EFFLUX SYSTEM (ACRB_ACRD_ACRF FAMILY)"/>
    <property type="match status" value="1"/>
</dbReference>
<dbReference type="Gene3D" id="3.30.70.1430">
    <property type="entry name" value="Multidrug efflux transporter AcrB pore domain"/>
    <property type="match status" value="2"/>
</dbReference>
<dbReference type="PANTHER" id="PTHR32063">
    <property type="match status" value="1"/>
</dbReference>
<evidence type="ECO:0000313" key="2">
    <source>
        <dbReference type="EMBL" id="KXK27302.1"/>
    </source>
</evidence>
<dbReference type="Pfam" id="PF00873">
    <property type="entry name" value="ACR_tran"/>
    <property type="match status" value="2"/>
</dbReference>
<evidence type="ECO:0000313" key="3">
    <source>
        <dbReference type="Proteomes" id="UP000070457"/>
    </source>
</evidence>
<dbReference type="GO" id="GO:0005886">
    <property type="term" value="C:plasma membrane"/>
    <property type="evidence" value="ECO:0007669"/>
    <property type="project" value="TreeGrafter"/>
</dbReference>
<name>A0A136M085_9BACT</name>
<feature type="transmembrane region" description="Helical" evidence="1">
    <location>
        <begin position="402"/>
        <end position="425"/>
    </location>
</feature>
<evidence type="ECO:0000256" key="1">
    <source>
        <dbReference type="SAM" id="Phobius"/>
    </source>
</evidence>
<keyword evidence="1" id="KW-0812">Transmembrane</keyword>
<dbReference type="AlphaFoldDB" id="A0A136M085"/>
<feature type="transmembrane region" description="Helical" evidence="1">
    <location>
        <begin position="371"/>
        <end position="396"/>
    </location>
</feature>
<keyword evidence="1" id="KW-0472">Membrane</keyword>
<gene>
    <name evidence="2" type="primary">ttgE</name>
    <name evidence="2" type="ORF">TR69_WS6001000177</name>
</gene>
<reference evidence="2 3" key="1">
    <citation type="submission" date="2015-02" db="EMBL/GenBank/DDBJ databases">
        <title>Improved understanding of the partial-nitritation anammox process through 23 genomes representing the majority of the microbial community.</title>
        <authorList>
            <person name="Speth D.R."/>
            <person name="In T Zandt M."/>
            <person name="Guerrero Cruz S."/>
            <person name="Jetten M.S."/>
            <person name="Dutilh B.E."/>
        </authorList>
    </citation>
    <scope>NUCLEOTIDE SEQUENCE [LARGE SCALE GENOMIC DNA]</scope>
    <source>
        <strain evidence="2">OLB20</strain>
    </source>
</reference>
<organism evidence="2 3">
    <name type="scientific">candidate division WS6 bacterium OLB20</name>
    <dbReference type="NCBI Taxonomy" id="1617426"/>
    <lineage>
        <taxon>Bacteria</taxon>
        <taxon>Candidatus Dojkabacteria</taxon>
    </lineage>
</organism>
<accession>A0A136M085</accession>
<dbReference type="EMBL" id="JYNZ01000002">
    <property type="protein sequence ID" value="KXK27302.1"/>
    <property type="molecule type" value="Genomic_DNA"/>
</dbReference>
<feature type="transmembrane region" description="Helical" evidence="1">
    <location>
        <begin position="279"/>
        <end position="296"/>
    </location>
</feature>
<dbReference type="SUPFAM" id="SSF82866">
    <property type="entry name" value="Multidrug efflux transporter AcrB transmembrane domain"/>
    <property type="match status" value="1"/>
</dbReference>
<dbReference type="Proteomes" id="UP000070457">
    <property type="component" value="Unassembled WGS sequence"/>
</dbReference>
<sequence length="559" mass="60547">MNNTLLAGISVAFIRRFRVTLLIFFGILLVGAFTYTSLLKREGFPAIEVPTAVIQATYFVNDTAAVDEQVTAPIETVLRENESVEQVRSTTDANFAVFVVQFRDGISSEDGVDSVRGDIAERLQLPAEATLGYTTFNASSVDGENDMLFNLYGDDEQALYAAAQQAVSGLNRLSVVGEASVIDQYREQINPLTGEPVTLQVSFNRVGVREREGLTFYPAVSVGVIKKSDAIGTVELSEAVREEIKQQQDTDLFEGIEVTYGGDLADVLTSQIGSLESNVLSGLLAVVVVLFFFVNWRASIVTAIFIPTVLAATFIALLLVGYSLNVLSLFAIILVLGLFVDDAIVVVEAIDYQKKQGKQGVAAVRDAVRAVGAADISGTVTTLLVFLPMAAISGILGDFIRLIPITVIIALALSLVIALTIVPLLSHILLTGEHKDTTFPEKMLHTVFYGFSDLIQGAGRLMSEFVRLYLSVPLLGAGIVVLALAAVFVGGSFAGQLKFSIFPAPDDTDQISVSISFPEGQRLLMPRILRLRSNRSLQKKQERRLCPSITLERTALLRL</sequence>
<feature type="transmembrane region" description="Helical" evidence="1">
    <location>
        <begin position="303"/>
        <end position="324"/>
    </location>
</feature>
<dbReference type="Gene3D" id="3.30.70.1320">
    <property type="entry name" value="Multidrug efflux transporter AcrB pore domain like"/>
    <property type="match status" value="2"/>
</dbReference>
<dbReference type="Gene3D" id="1.20.1640.10">
    <property type="entry name" value="Multidrug efflux transporter AcrB transmembrane domain"/>
    <property type="match status" value="3"/>
</dbReference>
<dbReference type="STRING" id="1617426.TR69_WS6001000177"/>
<dbReference type="GO" id="GO:0042910">
    <property type="term" value="F:xenobiotic transmembrane transporter activity"/>
    <property type="evidence" value="ECO:0007669"/>
    <property type="project" value="TreeGrafter"/>
</dbReference>
<comment type="caution">
    <text evidence="2">The sequence shown here is derived from an EMBL/GenBank/DDBJ whole genome shotgun (WGS) entry which is preliminary data.</text>
</comment>
<protein>
    <submittedName>
        <fullName evidence="2">Toluene efflux pump membrane transporter TtgE</fullName>
    </submittedName>
</protein>
<dbReference type="SUPFAM" id="SSF82693">
    <property type="entry name" value="Multidrug efflux transporter AcrB pore domain, PN1, PN2, PC1 and PC2 subdomains"/>
    <property type="match status" value="1"/>
</dbReference>
<dbReference type="InterPro" id="IPR001036">
    <property type="entry name" value="Acrflvin-R"/>
</dbReference>
<keyword evidence="1" id="KW-1133">Transmembrane helix</keyword>
<feature type="transmembrane region" description="Helical" evidence="1">
    <location>
        <begin position="330"/>
        <end position="350"/>
    </location>
</feature>